<dbReference type="Gene3D" id="3.90.230.10">
    <property type="entry name" value="Creatinase/methionine aminopeptidase superfamily"/>
    <property type="match status" value="1"/>
</dbReference>
<feature type="domain" description="Peptidase M24" evidence="3">
    <location>
        <begin position="32"/>
        <end position="220"/>
    </location>
</feature>
<dbReference type="AlphaFoldDB" id="A0AAF3FEK9"/>
<dbReference type="InterPro" id="IPR036388">
    <property type="entry name" value="WH-like_DNA-bd_sf"/>
</dbReference>
<dbReference type="PANTHER" id="PTHR10804:SF11">
    <property type="entry name" value="PROLIFERATION-ASSOCIATED PROTEIN 2G4"/>
    <property type="match status" value="1"/>
</dbReference>
<dbReference type="FunFam" id="3.90.230.10:FF:000013">
    <property type="entry name" value="DNA-binding protein, 42 kDa"/>
    <property type="match status" value="1"/>
</dbReference>
<feature type="region of interest" description="Disordered" evidence="2">
    <location>
        <begin position="370"/>
        <end position="399"/>
    </location>
</feature>
<dbReference type="InterPro" id="IPR004545">
    <property type="entry name" value="PA2G4"/>
</dbReference>
<dbReference type="InterPro" id="IPR036005">
    <property type="entry name" value="Creatinase/aminopeptidase-like"/>
</dbReference>
<dbReference type="Gene3D" id="1.10.10.10">
    <property type="entry name" value="Winged helix-like DNA-binding domain superfamily/Winged helix DNA-binding domain"/>
    <property type="match status" value="1"/>
</dbReference>
<dbReference type="InterPro" id="IPR036390">
    <property type="entry name" value="WH_DNA-bd_sf"/>
</dbReference>
<dbReference type="PANTHER" id="PTHR10804">
    <property type="entry name" value="PROTEASE FAMILY M24 METHIONYL AMINOPEPTIDASE, AMINOPEPTIDASE P"/>
    <property type="match status" value="1"/>
</dbReference>
<accession>A0AAF3FEK9</accession>
<dbReference type="WBParaSite" id="MBELARI_LOCUS5457">
    <property type="protein sequence ID" value="MBELARI_LOCUS5457"/>
    <property type="gene ID" value="MBELARI_LOCUS5457"/>
</dbReference>
<proteinExistence type="inferred from homology"/>
<sequence>MPGRKESETSSAGSETEEQAETIASDLVVTKYSAAAEIVNSVLKEVLANVKEGTEVAALCDLGDKLLKEKTDKVYKKEKNIQKGVAMPTCVSVDNCICHFSPLRSDPPVLLKTGNVVKVDLGAHIDGYVATAAHTVVVGASKDNKVDGKKADVIRAAYDAMEIGIRMLRQGTKNMDITEAIDKTASAYGVKPIENMISHSLERNKIDGEKMIIQNPDEKQRSAMEKCTIDKHEVYAIDVLFSTGPGKTKDMDARTTVFKREDTQYSLKMKASRVFFHDVVSKFGFMPFTLRAFEDEVKAKMGVVECERHGLLRPYQVLYEKEEEVVAQFKATVLVMPSGLLKIAGLPLDVESLNPTKKLEDEALLKTLNSSLKPKKKKPATSGTAKKEEAPVAGDETKQ</sequence>
<dbReference type="Pfam" id="PF00557">
    <property type="entry name" value="Peptidase_M24"/>
    <property type="match status" value="1"/>
</dbReference>
<protein>
    <submittedName>
        <fullName evidence="5">Peptidase M24 domain-containing protein</fullName>
    </submittedName>
</protein>
<dbReference type="FunFam" id="1.10.10.10:FF:000029">
    <property type="entry name" value="Proliferation-associated 2G4, a"/>
    <property type="match status" value="1"/>
</dbReference>
<evidence type="ECO:0000313" key="4">
    <source>
        <dbReference type="Proteomes" id="UP000887575"/>
    </source>
</evidence>
<dbReference type="CDD" id="cd01089">
    <property type="entry name" value="PA2G4-like"/>
    <property type="match status" value="1"/>
</dbReference>
<dbReference type="NCBIfam" id="TIGR00495">
    <property type="entry name" value="crvDNA_42K"/>
    <property type="match status" value="1"/>
</dbReference>
<name>A0AAF3FEK9_9BILA</name>
<feature type="compositionally biased region" description="Basic and acidic residues" evidence="2">
    <location>
        <begin position="385"/>
        <end position="399"/>
    </location>
</feature>
<dbReference type="SUPFAM" id="SSF46785">
    <property type="entry name" value="Winged helix' DNA-binding domain"/>
    <property type="match status" value="1"/>
</dbReference>
<dbReference type="SUPFAM" id="SSF55920">
    <property type="entry name" value="Creatinase/aminopeptidase"/>
    <property type="match status" value="1"/>
</dbReference>
<keyword evidence="4" id="KW-1185">Reference proteome</keyword>
<evidence type="ECO:0000313" key="5">
    <source>
        <dbReference type="WBParaSite" id="MBELARI_LOCUS5457"/>
    </source>
</evidence>
<evidence type="ECO:0000256" key="2">
    <source>
        <dbReference type="SAM" id="MobiDB-lite"/>
    </source>
</evidence>
<organism evidence="4 5">
    <name type="scientific">Mesorhabditis belari</name>
    <dbReference type="NCBI Taxonomy" id="2138241"/>
    <lineage>
        <taxon>Eukaryota</taxon>
        <taxon>Metazoa</taxon>
        <taxon>Ecdysozoa</taxon>
        <taxon>Nematoda</taxon>
        <taxon>Chromadorea</taxon>
        <taxon>Rhabditida</taxon>
        <taxon>Rhabditina</taxon>
        <taxon>Rhabditomorpha</taxon>
        <taxon>Rhabditoidea</taxon>
        <taxon>Rhabditidae</taxon>
        <taxon>Mesorhabditinae</taxon>
        <taxon>Mesorhabditis</taxon>
    </lineage>
</organism>
<evidence type="ECO:0000259" key="3">
    <source>
        <dbReference type="Pfam" id="PF00557"/>
    </source>
</evidence>
<dbReference type="InterPro" id="IPR000994">
    <property type="entry name" value="Pept_M24"/>
</dbReference>
<reference evidence="5" key="1">
    <citation type="submission" date="2024-02" db="UniProtKB">
        <authorList>
            <consortium name="WormBaseParasite"/>
        </authorList>
    </citation>
    <scope>IDENTIFICATION</scope>
</reference>
<comment type="similarity">
    <text evidence="1">Belongs to the peptidase M24 family.</text>
</comment>
<dbReference type="InterPro" id="IPR047113">
    <property type="entry name" value="PA2G4/ARX1"/>
</dbReference>
<evidence type="ECO:0000256" key="1">
    <source>
        <dbReference type="ARBA" id="ARBA00007319"/>
    </source>
</evidence>
<dbReference type="Proteomes" id="UP000887575">
    <property type="component" value="Unassembled WGS sequence"/>
</dbReference>